<evidence type="ECO:0000256" key="1">
    <source>
        <dbReference type="SAM" id="MobiDB-lite"/>
    </source>
</evidence>
<accession>A0A101GR12</accession>
<evidence type="ECO:0000313" key="2">
    <source>
        <dbReference type="EMBL" id="KUK63035.1"/>
    </source>
</evidence>
<dbReference type="Proteomes" id="UP000054323">
    <property type="component" value="Unassembled WGS sequence"/>
</dbReference>
<gene>
    <name evidence="2" type="ORF">XD82_0567</name>
</gene>
<dbReference type="AlphaFoldDB" id="A0A101GR12"/>
<reference evidence="3" key="1">
    <citation type="journal article" date="2015" name="MBio">
        <title>Genome-Resolved Metagenomic Analysis Reveals Roles for Candidate Phyla and Other Microbial Community Members in Biogeochemical Transformations in Oil Reservoirs.</title>
        <authorList>
            <person name="Hu P."/>
            <person name="Tom L."/>
            <person name="Singh A."/>
            <person name="Thomas B.C."/>
            <person name="Baker B.J."/>
            <person name="Piceno Y.M."/>
            <person name="Andersen G.L."/>
            <person name="Banfield J.F."/>
        </authorList>
    </citation>
    <scope>NUCLEOTIDE SEQUENCE [LARGE SCALE GENOMIC DNA]</scope>
</reference>
<dbReference type="PATRIC" id="fig|2198.4.peg.831"/>
<feature type="region of interest" description="Disordered" evidence="1">
    <location>
        <begin position="145"/>
        <end position="171"/>
    </location>
</feature>
<organism evidence="2 3">
    <name type="scientific">Methanoculleus marisnigri</name>
    <dbReference type="NCBI Taxonomy" id="2198"/>
    <lineage>
        <taxon>Archaea</taxon>
        <taxon>Methanobacteriati</taxon>
        <taxon>Methanobacteriota</taxon>
        <taxon>Stenosarchaea group</taxon>
        <taxon>Methanomicrobia</taxon>
        <taxon>Methanomicrobiales</taxon>
        <taxon>Methanomicrobiaceae</taxon>
        <taxon>Methanoculleus</taxon>
    </lineage>
</organism>
<proteinExistence type="predicted"/>
<sequence length="186" mass="20422">MKREIMVASLLVLTLIVAPAGAFSADNLLITVDEDGSANITFEYTISWIERIAVFFKIAEPEQELKSALEETLEVPVTVTSAESDNASFLVQIFAKVRSTDEGSVYTTPGLDFTRAQEMLDSYWFAPLVEADFSPDLTVVRFPDGYEETSPRSTCRGMPGEQGRSRGDPSSGVCFSSVCFHTEGRP</sequence>
<comment type="caution">
    <text evidence="2">The sequence shown here is derived from an EMBL/GenBank/DDBJ whole genome shotgun (WGS) entry which is preliminary data.</text>
</comment>
<evidence type="ECO:0000313" key="3">
    <source>
        <dbReference type="Proteomes" id="UP000054323"/>
    </source>
</evidence>
<name>A0A101GR12_9EURY</name>
<protein>
    <submittedName>
        <fullName evidence="2">Uncharacterized protein</fullName>
    </submittedName>
</protein>
<dbReference type="EMBL" id="LGGD01000049">
    <property type="protein sequence ID" value="KUK63035.1"/>
    <property type="molecule type" value="Genomic_DNA"/>
</dbReference>